<dbReference type="PANTHER" id="PTHR30255:SF2">
    <property type="entry name" value="SINGLE-STRANDED-DNA-SPECIFIC EXONUCLEASE RECJ"/>
    <property type="match status" value="1"/>
</dbReference>
<comment type="caution">
    <text evidence="10">The sequence shown here is derived from an EMBL/GenBank/DDBJ whole genome shotgun (WGS) entry which is preliminary data.</text>
</comment>
<evidence type="ECO:0000256" key="1">
    <source>
        <dbReference type="ARBA" id="ARBA00005915"/>
    </source>
</evidence>
<evidence type="ECO:0000313" key="11">
    <source>
        <dbReference type="Proteomes" id="UP000612362"/>
    </source>
</evidence>
<keyword evidence="5" id="KW-0269">Exonuclease</keyword>
<proteinExistence type="inferred from homology"/>
<dbReference type="Pfam" id="PF02272">
    <property type="entry name" value="DHHA1"/>
    <property type="match status" value="1"/>
</dbReference>
<dbReference type="Gene3D" id="3.10.310.30">
    <property type="match status" value="1"/>
</dbReference>
<protein>
    <recommendedName>
        <fullName evidence="2">Single-stranded-DNA-specific exonuclease RecJ</fullName>
    </recommendedName>
</protein>
<evidence type="ECO:0000259" key="9">
    <source>
        <dbReference type="Pfam" id="PF17768"/>
    </source>
</evidence>
<keyword evidence="3" id="KW-0540">Nuclease</keyword>
<evidence type="ECO:0000256" key="5">
    <source>
        <dbReference type="ARBA" id="ARBA00022839"/>
    </source>
</evidence>
<dbReference type="GO" id="GO:0003676">
    <property type="term" value="F:nucleic acid binding"/>
    <property type="evidence" value="ECO:0007669"/>
    <property type="project" value="InterPro"/>
</dbReference>
<comment type="similarity">
    <text evidence="1">Belongs to the RecJ family.</text>
</comment>
<dbReference type="EMBL" id="BNJF01000001">
    <property type="protein sequence ID" value="GHO44029.1"/>
    <property type="molecule type" value="Genomic_DNA"/>
</dbReference>
<dbReference type="SUPFAM" id="SSF64182">
    <property type="entry name" value="DHH phosphoesterases"/>
    <property type="match status" value="1"/>
</dbReference>
<organism evidence="10 11">
    <name type="scientific">Ktedonospora formicarum</name>
    <dbReference type="NCBI Taxonomy" id="2778364"/>
    <lineage>
        <taxon>Bacteria</taxon>
        <taxon>Bacillati</taxon>
        <taxon>Chloroflexota</taxon>
        <taxon>Ktedonobacteria</taxon>
        <taxon>Ktedonobacterales</taxon>
        <taxon>Ktedonobacteraceae</taxon>
        <taxon>Ktedonospora</taxon>
    </lineage>
</organism>
<accession>A0A8J3I213</accession>
<dbReference type="PANTHER" id="PTHR30255">
    <property type="entry name" value="SINGLE-STRANDED-DNA-SPECIFIC EXONUCLEASE RECJ"/>
    <property type="match status" value="1"/>
</dbReference>
<reference evidence="10" key="1">
    <citation type="submission" date="2020-10" db="EMBL/GenBank/DDBJ databases">
        <title>Taxonomic study of unclassified bacteria belonging to the class Ktedonobacteria.</title>
        <authorList>
            <person name="Yabe S."/>
            <person name="Wang C.M."/>
            <person name="Zheng Y."/>
            <person name="Sakai Y."/>
            <person name="Cavaletti L."/>
            <person name="Monciardini P."/>
            <person name="Donadio S."/>
        </authorList>
    </citation>
    <scope>NUCLEOTIDE SEQUENCE</scope>
    <source>
        <strain evidence="10">SOSP1-1</strain>
    </source>
</reference>
<evidence type="ECO:0000313" key="10">
    <source>
        <dbReference type="EMBL" id="GHO44029.1"/>
    </source>
</evidence>
<dbReference type="NCBIfam" id="TIGR00644">
    <property type="entry name" value="recJ"/>
    <property type="match status" value="1"/>
</dbReference>
<keyword evidence="11" id="KW-1185">Reference proteome</keyword>
<evidence type="ECO:0000256" key="3">
    <source>
        <dbReference type="ARBA" id="ARBA00022722"/>
    </source>
</evidence>
<dbReference type="GO" id="GO:0008409">
    <property type="term" value="F:5'-3' exonuclease activity"/>
    <property type="evidence" value="ECO:0007669"/>
    <property type="project" value="InterPro"/>
</dbReference>
<dbReference type="Gene3D" id="2.40.50.460">
    <property type="match status" value="1"/>
</dbReference>
<feature type="domain" description="DHHA1" evidence="8">
    <location>
        <begin position="381"/>
        <end position="469"/>
    </location>
</feature>
<sequence>MTHKDSSHTTSWELYRQLSGPEFARLGATNVYERIRAQLLYNRGLQTREEMERFRYASYADLYDQQNFVDHPETFLYDPYRLIDMPKAVQRIRKAFEAHEHITVYGDYDADGVTSSALLYRALRTLGHPKELLSSHIPHRQNDGCGLNSGALTMLKERGTKLIITTDCASSDVEQVEEACTLGIDVIITDHHRPPDQLPQAFAMVNPWRSDCTYPNETYSERYLCGAGIAFKLVQALYRAYQRSLAEEQELLDLAAIGTIADIAPLLGENHTLARLGLELLNRTNNPGLKELIKRTTLQLGKIRERDIAFAIAPRINAAGRMESALIAFDLLTTNDAEEAARIASRLDALNISRQQVTEELMRDVRVQAQLQSERPVVLVGGDEWHEGIIGLVAGKLADELQKPALVLSHDPKLGHSRGSARSQKGFNIIEALRGFDGGFERYGGHAQAAGFTIQSDAIERLHDHLIKWKENGGASIPAQIDGTSLPDQTGVVTESEPESEETSPTHMIDLEFERLRLQGLNAELYHELRQLSPFGAGNPEPVFKMKNLLIRSKWTSGRERQNLSLRLEQPGSATMVQGTLVRGAARINDLASTPAINIIFHLEVYDDNATQNVRLKLLDVEPYEAH</sequence>
<evidence type="ECO:0000256" key="2">
    <source>
        <dbReference type="ARBA" id="ARBA00019841"/>
    </source>
</evidence>
<feature type="domain" description="DDH" evidence="7">
    <location>
        <begin position="102"/>
        <end position="259"/>
    </location>
</feature>
<evidence type="ECO:0000259" key="8">
    <source>
        <dbReference type="Pfam" id="PF02272"/>
    </source>
</evidence>
<dbReference type="AlphaFoldDB" id="A0A8J3I213"/>
<keyword evidence="4" id="KW-0378">Hydrolase</keyword>
<dbReference type="Pfam" id="PF17768">
    <property type="entry name" value="RecJ_OB"/>
    <property type="match status" value="1"/>
</dbReference>
<dbReference type="RefSeq" id="WP_220193463.1">
    <property type="nucleotide sequence ID" value="NZ_BNJF01000001.1"/>
</dbReference>
<dbReference type="InterPro" id="IPR038763">
    <property type="entry name" value="DHH_sf"/>
</dbReference>
<dbReference type="InterPro" id="IPR004610">
    <property type="entry name" value="RecJ"/>
</dbReference>
<feature type="compositionally biased region" description="Polar residues" evidence="6">
    <location>
        <begin position="482"/>
        <end position="493"/>
    </location>
</feature>
<evidence type="ECO:0000256" key="6">
    <source>
        <dbReference type="SAM" id="MobiDB-lite"/>
    </source>
</evidence>
<dbReference type="GO" id="GO:0006310">
    <property type="term" value="P:DNA recombination"/>
    <property type="evidence" value="ECO:0007669"/>
    <property type="project" value="InterPro"/>
</dbReference>
<dbReference type="Proteomes" id="UP000612362">
    <property type="component" value="Unassembled WGS sequence"/>
</dbReference>
<evidence type="ECO:0000259" key="7">
    <source>
        <dbReference type="Pfam" id="PF01368"/>
    </source>
</evidence>
<feature type="region of interest" description="Disordered" evidence="6">
    <location>
        <begin position="478"/>
        <end position="505"/>
    </location>
</feature>
<dbReference type="InterPro" id="IPR001667">
    <property type="entry name" value="DDH_dom"/>
</dbReference>
<dbReference type="InterPro" id="IPR003156">
    <property type="entry name" value="DHHA1_dom"/>
</dbReference>
<dbReference type="GO" id="GO:0006281">
    <property type="term" value="P:DNA repair"/>
    <property type="evidence" value="ECO:0007669"/>
    <property type="project" value="InterPro"/>
</dbReference>
<feature type="domain" description="RecJ OB" evidence="9">
    <location>
        <begin position="516"/>
        <end position="619"/>
    </location>
</feature>
<dbReference type="InterPro" id="IPR041122">
    <property type="entry name" value="RecJ_OB"/>
</dbReference>
<name>A0A8J3I213_9CHLR</name>
<dbReference type="Pfam" id="PF01368">
    <property type="entry name" value="DHH"/>
    <property type="match status" value="1"/>
</dbReference>
<evidence type="ECO:0000256" key="4">
    <source>
        <dbReference type="ARBA" id="ARBA00022801"/>
    </source>
</evidence>
<dbReference type="Gene3D" id="3.90.1640.30">
    <property type="match status" value="1"/>
</dbReference>
<dbReference type="InterPro" id="IPR051673">
    <property type="entry name" value="SSDNA_exonuclease_RecJ"/>
</dbReference>
<gene>
    <name evidence="10" type="ORF">KSX_21920</name>
</gene>